<dbReference type="GO" id="GO:0016887">
    <property type="term" value="F:ATP hydrolysis activity"/>
    <property type="evidence" value="ECO:0007669"/>
    <property type="project" value="InterPro"/>
</dbReference>
<reference evidence="9 10" key="1">
    <citation type="submission" date="2017-03" db="EMBL/GenBank/DDBJ databases">
        <authorList>
            <person name="Afonso C.L."/>
            <person name="Miller P.J."/>
            <person name="Scott M.A."/>
            <person name="Spackman E."/>
            <person name="Goraichik I."/>
            <person name="Dimitrov K.M."/>
            <person name="Suarez D.L."/>
            <person name="Swayne D.E."/>
        </authorList>
    </citation>
    <scope>NUCLEOTIDE SEQUENCE [LARGE SCALE GENOMIC DNA]</scope>
    <source>
        <strain evidence="9 10">CECT 8287</strain>
    </source>
</reference>
<keyword evidence="5 9" id="KW-0067">ATP-binding</keyword>
<evidence type="ECO:0000256" key="5">
    <source>
        <dbReference type="ARBA" id="ARBA00022840"/>
    </source>
</evidence>
<evidence type="ECO:0000313" key="10">
    <source>
        <dbReference type="Proteomes" id="UP000193827"/>
    </source>
</evidence>
<keyword evidence="3" id="KW-1003">Cell membrane</keyword>
<dbReference type="Proteomes" id="UP000193827">
    <property type="component" value="Unassembled WGS sequence"/>
</dbReference>
<keyword evidence="9" id="KW-0378">Hydrolase</keyword>
<proteinExistence type="inferred from homology"/>
<dbReference type="InterPro" id="IPR008995">
    <property type="entry name" value="Mo/tungstate-bd_C_term_dom"/>
</dbReference>
<dbReference type="SUPFAM" id="SSF52540">
    <property type="entry name" value="P-loop containing nucleoside triphosphate hydrolases"/>
    <property type="match status" value="1"/>
</dbReference>
<keyword evidence="2" id="KW-0813">Transport</keyword>
<evidence type="ECO:0000259" key="8">
    <source>
        <dbReference type="PROSITE" id="PS50893"/>
    </source>
</evidence>
<feature type="domain" description="ABC transporter" evidence="8">
    <location>
        <begin position="3"/>
        <end position="235"/>
    </location>
</feature>
<dbReference type="GO" id="GO:0005524">
    <property type="term" value="F:ATP binding"/>
    <property type="evidence" value="ECO:0007669"/>
    <property type="project" value="UniProtKB-KW"/>
</dbReference>
<keyword evidence="4" id="KW-0547">Nucleotide-binding</keyword>
<dbReference type="PANTHER" id="PTHR43875">
    <property type="entry name" value="MALTODEXTRIN IMPORT ATP-BINDING PROTEIN MSMX"/>
    <property type="match status" value="1"/>
</dbReference>
<dbReference type="OrthoDB" id="9802264at2"/>
<dbReference type="RefSeq" id="WP_085893506.1">
    <property type="nucleotide sequence ID" value="NZ_FWFL01000009.1"/>
</dbReference>
<evidence type="ECO:0000256" key="7">
    <source>
        <dbReference type="ARBA" id="ARBA00023136"/>
    </source>
</evidence>
<accession>A0A1Y5TFH4</accession>
<dbReference type="InterPro" id="IPR017871">
    <property type="entry name" value="ABC_transporter-like_CS"/>
</dbReference>
<dbReference type="EC" id="3.6.3.31" evidence="9"/>
<evidence type="ECO:0000256" key="6">
    <source>
        <dbReference type="ARBA" id="ARBA00022967"/>
    </source>
</evidence>
<dbReference type="SMART" id="SM00382">
    <property type="entry name" value="AAA"/>
    <property type="match status" value="1"/>
</dbReference>
<dbReference type="InterPro" id="IPR013611">
    <property type="entry name" value="Transp-assoc_OB_typ2"/>
</dbReference>
<dbReference type="InterPro" id="IPR003439">
    <property type="entry name" value="ABC_transporter-like_ATP-bd"/>
</dbReference>
<dbReference type="Gene3D" id="3.40.50.300">
    <property type="entry name" value="P-loop containing nucleotide triphosphate hydrolases"/>
    <property type="match status" value="1"/>
</dbReference>
<evidence type="ECO:0000256" key="3">
    <source>
        <dbReference type="ARBA" id="ARBA00022475"/>
    </source>
</evidence>
<organism evidence="9 10">
    <name type="scientific">Roseovarius litorisediminis</name>
    <dbReference type="NCBI Taxonomy" id="1312363"/>
    <lineage>
        <taxon>Bacteria</taxon>
        <taxon>Pseudomonadati</taxon>
        <taxon>Pseudomonadota</taxon>
        <taxon>Alphaproteobacteria</taxon>
        <taxon>Rhodobacterales</taxon>
        <taxon>Roseobacteraceae</taxon>
        <taxon>Roseovarius</taxon>
    </lineage>
</organism>
<dbReference type="Pfam" id="PF00005">
    <property type="entry name" value="ABC_tran"/>
    <property type="match status" value="1"/>
</dbReference>
<evidence type="ECO:0000256" key="4">
    <source>
        <dbReference type="ARBA" id="ARBA00022741"/>
    </source>
</evidence>
<dbReference type="PANTHER" id="PTHR43875:SF15">
    <property type="entry name" value="TREHALOSE IMPORT ATP-BINDING PROTEIN SUGC"/>
    <property type="match status" value="1"/>
</dbReference>
<dbReference type="PROSITE" id="PS50893">
    <property type="entry name" value="ABC_TRANSPORTER_2"/>
    <property type="match status" value="1"/>
</dbReference>
<dbReference type="InterPro" id="IPR003593">
    <property type="entry name" value="AAA+_ATPase"/>
</dbReference>
<dbReference type="GO" id="GO:0140359">
    <property type="term" value="F:ABC-type transporter activity"/>
    <property type="evidence" value="ECO:0007669"/>
    <property type="project" value="UniProtKB-ARBA"/>
</dbReference>
<dbReference type="SUPFAM" id="SSF50331">
    <property type="entry name" value="MOP-like"/>
    <property type="match status" value="1"/>
</dbReference>
<keyword evidence="10" id="KW-1185">Reference proteome</keyword>
<sequence>MTLRLTNTAKTYPDGTRALMPTELTVDTGEVVSLLGPSGCGKTTLLRIIAGLETPDPGGEIWFDDDNVTAQPVERRNVGMVFQSYALFPNMSVRANIGYGLKMQKLPKPEIEARVTEVLEMCQLEKFSHRSIAALSGGQRQRVALARAIAPRPRLLLLDEPLSALDAALREALRDELAILLHKFQITAIFVTHDQDEAMAIADRVAVMSDGSVVQSGTPEELYRNPTSAFVAGFVGNAMHLKGTSDGKSLTLTGGVLPLDRDGAGQDIFVRAEDVQIDPSGPLQGQVETVTFLGTHYRVGIKGIMPDIVTSIFPGQNAPRTGEVVKVSIKPETLMLLPKSGVGK</sequence>
<evidence type="ECO:0000313" key="9">
    <source>
        <dbReference type="EMBL" id="SLN60688.1"/>
    </source>
</evidence>
<name>A0A1Y5TFH4_9RHOB</name>
<dbReference type="Pfam" id="PF08402">
    <property type="entry name" value="TOBE_2"/>
    <property type="match status" value="1"/>
</dbReference>
<dbReference type="AlphaFoldDB" id="A0A1Y5TFH4"/>
<dbReference type="GO" id="GO:0055052">
    <property type="term" value="C:ATP-binding cassette (ABC) transporter complex, substrate-binding subunit-containing"/>
    <property type="evidence" value="ECO:0007669"/>
    <property type="project" value="TreeGrafter"/>
</dbReference>
<keyword evidence="6" id="KW-1278">Translocase</keyword>
<comment type="similarity">
    <text evidence="1">Belongs to the ABC transporter superfamily.</text>
</comment>
<dbReference type="PROSITE" id="PS00211">
    <property type="entry name" value="ABC_TRANSPORTER_1"/>
    <property type="match status" value="1"/>
</dbReference>
<gene>
    <name evidence="9" type="primary">potA_8</name>
    <name evidence="9" type="ORF">PEL8287_03303</name>
</gene>
<evidence type="ECO:0000256" key="1">
    <source>
        <dbReference type="ARBA" id="ARBA00005417"/>
    </source>
</evidence>
<protein>
    <submittedName>
        <fullName evidence="9">Spermidine/putrescine import ATP-binding protein PotA</fullName>
        <ecNumber evidence="9">3.6.3.31</ecNumber>
    </submittedName>
</protein>
<dbReference type="EMBL" id="FWFL01000009">
    <property type="protein sequence ID" value="SLN60688.1"/>
    <property type="molecule type" value="Genomic_DNA"/>
</dbReference>
<dbReference type="FunFam" id="3.40.50.300:FF:000042">
    <property type="entry name" value="Maltose/maltodextrin ABC transporter, ATP-binding protein"/>
    <property type="match status" value="1"/>
</dbReference>
<dbReference type="InterPro" id="IPR027417">
    <property type="entry name" value="P-loop_NTPase"/>
</dbReference>
<dbReference type="InterPro" id="IPR047641">
    <property type="entry name" value="ABC_transpr_MalK/UgpC-like"/>
</dbReference>
<keyword evidence="7" id="KW-0472">Membrane</keyword>
<evidence type="ECO:0000256" key="2">
    <source>
        <dbReference type="ARBA" id="ARBA00022448"/>
    </source>
</evidence>